<feature type="coiled-coil region" evidence="1">
    <location>
        <begin position="318"/>
        <end position="345"/>
    </location>
</feature>
<comment type="caution">
    <text evidence="2">The sequence shown here is derived from an EMBL/GenBank/DDBJ whole genome shotgun (WGS) entry which is preliminary data.</text>
</comment>
<dbReference type="OrthoDB" id="980345at2"/>
<feature type="non-terminal residue" evidence="2">
    <location>
        <position position="397"/>
    </location>
</feature>
<dbReference type="RefSeq" id="WP_146145182.1">
    <property type="nucleotide sequence ID" value="NZ_PYMK01000050.1"/>
</dbReference>
<gene>
    <name evidence="2" type="ORF">CTM88_20830</name>
</gene>
<dbReference type="Proteomes" id="UP000240254">
    <property type="component" value="Unassembled WGS sequence"/>
</dbReference>
<proteinExistence type="predicted"/>
<evidence type="ECO:0000313" key="2">
    <source>
        <dbReference type="EMBL" id="PSU21213.1"/>
    </source>
</evidence>
<reference evidence="2 3" key="1">
    <citation type="submission" date="2018-03" db="EMBL/GenBank/DDBJ databases">
        <title>Whole genome sequencing of Histamine producing bacteria.</title>
        <authorList>
            <person name="Butler K."/>
        </authorList>
    </citation>
    <scope>NUCLEOTIDE SEQUENCE [LARGE SCALE GENOMIC DNA]</scope>
    <source>
        <strain evidence="2 3">BS2</strain>
    </source>
</reference>
<accession>A0A2T3IEB0</accession>
<dbReference type="AlphaFoldDB" id="A0A2T3IEB0"/>
<organism evidence="2 3">
    <name type="scientific">Photobacterium aquimaris</name>
    <dbReference type="NCBI Taxonomy" id="512643"/>
    <lineage>
        <taxon>Bacteria</taxon>
        <taxon>Pseudomonadati</taxon>
        <taxon>Pseudomonadota</taxon>
        <taxon>Gammaproteobacteria</taxon>
        <taxon>Vibrionales</taxon>
        <taxon>Vibrionaceae</taxon>
        <taxon>Photobacterium</taxon>
    </lineage>
</organism>
<evidence type="ECO:0000256" key="1">
    <source>
        <dbReference type="SAM" id="Coils"/>
    </source>
</evidence>
<name>A0A2T3IEB0_9GAMM</name>
<sequence>MFDLICRIEANRNYDYHEIRLIESGILNKGNHQIPEDAKLSFDLILNDKNNSLGAPSMLIGDIPLGLIQSNESAREGTLWISEFINPYSGFREKIGQPFSNNVGVSEFVIRFTSSNKVYRVAIDILATKENERLSEEMLDHLSKRFRDAVNLCFSRTMIGAGNSKEMTETNISRLIKEADRGISSIETSWPIFSGQIRTVSERNIVIQRGGIPDSPEGIVWLSQNQCNIVFCDASEQTLKINNLPAKLIDGATEVVNDNANIRENLVILSYLFHIQQKLKGIKGKLELEKSAKIGVKQEYLDYVSLDNIVSRYKEPVIRELINSVDKLEKRAVTLYRNLAKIMDKKNPPSFYPPIMTPFVVKNVHYRRIYTSIYNWYNLGDVVFTDTELFYGLRNLT</sequence>
<keyword evidence="1" id="KW-0175">Coiled coil</keyword>
<protein>
    <submittedName>
        <fullName evidence="2">Uncharacterized protein</fullName>
    </submittedName>
</protein>
<dbReference type="EMBL" id="PYMK01000050">
    <property type="protein sequence ID" value="PSU21213.1"/>
    <property type="molecule type" value="Genomic_DNA"/>
</dbReference>
<evidence type="ECO:0000313" key="3">
    <source>
        <dbReference type="Proteomes" id="UP000240254"/>
    </source>
</evidence>